<organism evidence="2 3">
    <name type="scientific">Fundicoccus culcitae</name>
    <dbReference type="NCBI Taxonomy" id="2969821"/>
    <lineage>
        <taxon>Bacteria</taxon>
        <taxon>Bacillati</taxon>
        <taxon>Bacillota</taxon>
        <taxon>Bacilli</taxon>
        <taxon>Lactobacillales</taxon>
        <taxon>Aerococcaceae</taxon>
        <taxon>Fundicoccus</taxon>
    </lineage>
</organism>
<dbReference type="PANTHER" id="PTHR33990:SF1">
    <property type="entry name" value="PROTEIN YJDN"/>
    <property type="match status" value="1"/>
</dbReference>
<dbReference type="InterPro" id="IPR028973">
    <property type="entry name" value="PhnB-like"/>
</dbReference>
<dbReference type="Gene3D" id="3.10.180.10">
    <property type="entry name" value="2,3-Dihydroxybiphenyl 1,2-Dioxygenase, domain 1"/>
    <property type="match status" value="1"/>
</dbReference>
<reference evidence="2 3" key="1">
    <citation type="submission" date="2022-08" db="EMBL/GenBank/DDBJ databases">
        <title>Aerococcaceae sp. nov isolated from spoiled eye mask.</title>
        <authorList>
            <person name="Zhou G."/>
            <person name="Xie X.-B."/>
            <person name="Shi Q.-S."/>
            <person name="Wang Y.-S."/>
            <person name="Wen X."/>
            <person name="Peng H."/>
            <person name="Yang X.-J."/>
            <person name="Tao H.-B."/>
            <person name="Huang X.-M."/>
        </authorList>
    </citation>
    <scope>NUCLEOTIDE SEQUENCE [LARGE SCALE GENOMIC DNA]</scope>
    <source>
        <strain evidence="3">DM20194951</strain>
    </source>
</reference>
<feature type="domain" description="PhnB-like" evidence="1">
    <location>
        <begin position="2"/>
        <end position="133"/>
    </location>
</feature>
<evidence type="ECO:0000313" key="3">
    <source>
        <dbReference type="Proteomes" id="UP001315967"/>
    </source>
</evidence>
<evidence type="ECO:0000313" key="2">
    <source>
        <dbReference type="EMBL" id="UUX34783.1"/>
    </source>
</evidence>
<sequence length="136" mass="15327">MKLVPMLTFNGNAAEALDHYQAVFGGQADIAYYKDFPQEFGGQVPEDIANSIMHAGLTNDLFTIYVYDEFTDDPPARFNHAVIMMLAFNDFETAQTIFDQLAQEAIVKEPFASTSFSPGYGYLIDKFGLEWQFIVE</sequence>
<gene>
    <name evidence="2" type="ORF">NRE15_03800</name>
</gene>
<proteinExistence type="predicted"/>
<dbReference type="EMBL" id="CP102453">
    <property type="protein sequence ID" value="UUX34783.1"/>
    <property type="molecule type" value="Genomic_DNA"/>
</dbReference>
<name>A0ABY5P8U6_9LACT</name>
<dbReference type="RefSeq" id="WP_313794286.1">
    <property type="nucleotide sequence ID" value="NZ_CP102453.1"/>
</dbReference>
<dbReference type="Proteomes" id="UP001315967">
    <property type="component" value="Chromosome"/>
</dbReference>
<dbReference type="PANTHER" id="PTHR33990">
    <property type="entry name" value="PROTEIN YJDN-RELATED"/>
    <property type="match status" value="1"/>
</dbReference>
<evidence type="ECO:0000259" key="1">
    <source>
        <dbReference type="Pfam" id="PF06983"/>
    </source>
</evidence>
<dbReference type="SUPFAM" id="SSF54593">
    <property type="entry name" value="Glyoxalase/Bleomycin resistance protein/Dihydroxybiphenyl dioxygenase"/>
    <property type="match status" value="1"/>
</dbReference>
<dbReference type="InterPro" id="IPR029068">
    <property type="entry name" value="Glyas_Bleomycin-R_OHBP_Dase"/>
</dbReference>
<dbReference type="Pfam" id="PF06983">
    <property type="entry name" value="3-dmu-9_3-mt"/>
    <property type="match status" value="1"/>
</dbReference>
<protein>
    <submittedName>
        <fullName evidence="2">VOC family protein</fullName>
    </submittedName>
</protein>
<keyword evidence="3" id="KW-1185">Reference proteome</keyword>
<accession>A0ABY5P8U6</accession>